<dbReference type="InterPro" id="IPR011051">
    <property type="entry name" value="RmlC_Cupin_sf"/>
</dbReference>
<evidence type="ECO:0000313" key="2">
    <source>
        <dbReference type="Proteomes" id="UP000053660"/>
    </source>
</evidence>
<sequence length="96" mass="11175">MQIWHMEPFPCGDRRLPHHVFPPKKITADQLLQLTGVQYFKVDLDDTVAMKKRLSRVKNERKVNSSDMLTINEATQDINEKVGNSYNRGLKFNLFA</sequence>
<accession>A0A0B1TK42</accession>
<evidence type="ECO:0000313" key="1">
    <source>
        <dbReference type="EMBL" id="KHJ96152.1"/>
    </source>
</evidence>
<dbReference type="AlphaFoldDB" id="A0A0B1TK42"/>
<dbReference type="InterPro" id="IPR014710">
    <property type="entry name" value="RmlC-like_jellyroll"/>
</dbReference>
<organism evidence="1 2">
    <name type="scientific">Oesophagostomum dentatum</name>
    <name type="common">Nodular worm</name>
    <dbReference type="NCBI Taxonomy" id="61180"/>
    <lineage>
        <taxon>Eukaryota</taxon>
        <taxon>Metazoa</taxon>
        <taxon>Ecdysozoa</taxon>
        <taxon>Nematoda</taxon>
        <taxon>Chromadorea</taxon>
        <taxon>Rhabditida</taxon>
        <taxon>Rhabditina</taxon>
        <taxon>Rhabditomorpha</taxon>
        <taxon>Strongyloidea</taxon>
        <taxon>Strongylidae</taxon>
        <taxon>Oesophagostomum</taxon>
    </lineage>
</organism>
<keyword evidence="2" id="KW-1185">Reference proteome</keyword>
<dbReference type="Proteomes" id="UP000053660">
    <property type="component" value="Unassembled WGS sequence"/>
</dbReference>
<dbReference type="OrthoDB" id="1867259at2759"/>
<proteinExistence type="predicted"/>
<name>A0A0B1TK42_OESDE</name>
<dbReference type="SUPFAM" id="SSF51182">
    <property type="entry name" value="RmlC-like cupins"/>
    <property type="match status" value="1"/>
</dbReference>
<gene>
    <name evidence="1" type="ORF">OESDEN_03889</name>
</gene>
<dbReference type="Gene3D" id="2.60.120.10">
    <property type="entry name" value="Jelly Rolls"/>
    <property type="match status" value="1"/>
</dbReference>
<dbReference type="InterPro" id="IPR004313">
    <property type="entry name" value="ARD"/>
</dbReference>
<protein>
    <submittedName>
        <fullName evidence="1">Uncharacterized protein</fullName>
    </submittedName>
</protein>
<dbReference type="GO" id="GO:0010309">
    <property type="term" value="F:acireductone dioxygenase [iron(II)-requiring] activity"/>
    <property type="evidence" value="ECO:0007669"/>
    <property type="project" value="InterPro"/>
</dbReference>
<dbReference type="EMBL" id="KN549749">
    <property type="protein sequence ID" value="KHJ96152.1"/>
    <property type="molecule type" value="Genomic_DNA"/>
</dbReference>
<dbReference type="Pfam" id="PF03079">
    <property type="entry name" value="ARD"/>
    <property type="match status" value="1"/>
</dbReference>
<reference evidence="1 2" key="1">
    <citation type="submission" date="2014-03" db="EMBL/GenBank/DDBJ databases">
        <title>Draft genome of the hookworm Oesophagostomum dentatum.</title>
        <authorList>
            <person name="Mitreva M."/>
        </authorList>
    </citation>
    <scope>NUCLEOTIDE SEQUENCE [LARGE SCALE GENOMIC DNA]</scope>
    <source>
        <strain evidence="1 2">OD-Hann</strain>
    </source>
</reference>